<accession>A0A2S9IRJ0</accession>
<proteinExistence type="predicted"/>
<feature type="signal peptide" evidence="1">
    <location>
        <begin position="1"/>
        <end position="19"/>
    </location>
</feature>
<evidence type="ECO:0000259" key="2">
    <source>
        <dbReference type="Pfam" id="PF00905"/>
    </source>
</evidence>
<dbReference type="InterPro" id="IPR001460">
    <property type="entry name" value="PCN-bd_Tpept"/>
</dbReference>
<sequence>MRRLVLSVVATLLTLPASADTRTICTLVADANSGQTLVEEGDCAQRMSPASTFKITIGLMGFDAGILKSPSAPELPFREGYIDWRPEWKQATTPSRWMKHSVVWYSQQITQRLGEKRYKAYVEKFDYGNRDVSGDPGKANGLTNAWLSSSLQISPVEQVEFLRKLVGRELPVSEAAVTNTAAILDYGVQDGGWQLYGKTGAGLPRGADGQVVKGQPFGWFVGWAQRDGRTIVFARLIQDSNRQSTPPGFRARDGLIADLLGTESPLN</sequence>
<evidence type="ECO:0000256" key="1">
    <source>
        <dbReference type="SAM" id="SignalP"/>
    </source>
</evidence>
<dbReference type="EMBL" id="PVBR01000008">
    <property type="protein sequence ID" value="PRD43129.1"/>
    <property type="molecule type" value="Genomic_DNA"/>
</dbReference>
<protein>
    <submittedName>
        <fullName evidence="3">Class D beta-lactamase</fullName>
    </submittedName>
</protein>
<dbReference type="InterPro" id="IPR012338">
    <property type="entry name" value="Beta-lactam/transpept-like"/>
</dbReference>
<dbReference type="Proteomes" id="UP000239434">
    <property type="component" value="Unassembled WGS sequence"/>
</dbReference>
<comment type="caution">
    <text evidence="3">The sequence shown here is derived from an EMBL/GenBank/DDBJ whole genome shotgun (WGS) entry which is preliminary data.</text>
</comment>
<evidence type="ECO:0000313" key="3">
    <source>
        <dbReference type="EMBL" id="PRD43129.1"/>
    </source>
</evidence>
<evidence type="ECO:0000313" key="4">
    <source>
        <dbReference type="Proteomes" id="UP000239434"/>
    </source>
</evidence>
<dbReference type="NCBIfam" id="NF000270">
    <property type="entry name" value="bla_class_D_alt"/>
    <property type="match status" value="1"/>
</dbReference>
<reference evidence="3 4" key="1">
    <citation type="submission" date="2018-02" db="EMBL/GenBank/DDBJ databases">
        <title>The draft genome of Phyllobacterium sp. 1N-3.</title>
        <authorList>
            <person name="Liu L."/>
            <person name="Li L."/>
            <person name="Zhang X."/>
            <person name="Wang T."/>
            <person name="Liang L."/>
        </authorList>
    </citation>
    <scope>NUCLEOTIDE SEQUENCE [LARGE SCALE GENOMIC DNA]</scope>
    <source>
        <strain evidence="3 4">1N-3</strain>
    </source>
</reference>
<dbReference type="GO" id="GO:0008658">
    <property type="term" value="F:penicillin binding"/>
    <property type="evidence" value="ECO:0007669"/>
    <property type="project" value="InterPro"/>
</dbReference>
<organism evidence="3 4">
    <name type="scientific">Phyllobacterium phragmitis</name>
    <dbReference type="NCBI Taxonomy" id="2670329"/>
    <lineage>
        <taxon>Bacteria</taxon>
        <taxon>Pseudomonadati</taxon>
        <taxon>Pseudomonadota</taxon>
        <taxon>Alphaproteobacteria</taxon>
        <taxon>Hyphomicrobiales</taxon>
        <taxon>Phyllobacteriaceae</taxon>
        <taxon>Phyllobacterium</taxon>
    </lineage>
</organism>
<keyword evidence="4" id="KW-1185">Reference proteome</keyword>
<dbReference type="RefSeq" id="WP_105742368.1">
    <property type="nucleotide sequence ID" value="NZ_PVBR01000008.1"/>
</dbReference>
<name>A0A2S9IRJ0_9HYPH</name>
<dbReference type="AlphaFoldDB" id="A0A2S9IRJ0"/>
<dbReference type="Gene3D" id="3.40.710.10">
    <property type="entry name" value="DD-peptidase/beta-lactamase superfamily"/>
    <property type="match status" value="1"/>
</dbReference>
<feature type="domain" description="Penicillin-binding protein transpeptidase" evidence="2">
    <location>
        <begin position="25"/>
        <end position="241"/>
    </location>
</feature>
<keyword evidence="1" id="KW-0732">Signal</keyword>
<feature type="chain" id="PRO_5015536702" evidence="1">
    <location>
        <begin position="20"/>
        <end position="267"/>
    </location>
</feature>
<dbReference type="Pfam" id="PF00905">
    <property type="entry name" value="Transpeptidase"/>
    <property type="match status" value="1"/>
</dbReference>
<dbReference type="SUPFAM" id="SSF56601">
    <property type="entry name" value="beta-lactamase/transpeptidase-like"/>
    <property type="match status" value="1"/>
</dbReference>
<gene>
    <name evidence="3" type="ORF">C5748_13055</name>
</gene>